<proteinExistence type="predicted"/>
<reference evidence="1" key="1">
    <citation type="submission" date="2022-10" db="EMBL/GenBank/DDBJ databases">
        <title>Complete Genome of Trichothecium roseum strain YXFP-22015, a Plant Pathogen Isolated from Citrus.</title>
        <authorList>
            <person name="Wang Y."/>
            <person name="Zhu L."/>
        </authorList>
    </citation>
    <scope>NUCLEOTIDE SEQUENCE</scope>
    <source>
        <strain evidence="1">YXFP-22015</strain>
    </source>
</reference>
<evidence type="ECO:0000313" key="2">
    <source>
        <dbReference type="Proteomes" id="UP001163324"/>
    </source>
</evidence>
<sequence length="870" mass="95584">MDSPACHVIYVNRNVGQDRMILADPNSFASSSGDCSTDSLQDGIRNEVQPLLDSFGDVHVCSTGAACVDRLHDLHNSAMMEMKPTIVLLDTPRDSHLYERRDRSPSPSPSVSRSDDVEIHCPDEELYGLNLLQKIITEAHLRNIAKLIVPIPIISQPQAGRADHMTDGTLDRVSDPRNVLEVNRNIIRRCLDLGAVDVIISPLSSKCIATLEICAYRAQRDAAKEQQALLEFKRGRQLSWVGVSDEKPFAYLREAMVSGLMKGICRTSPEDDQISNAHVAVSAERQSEIADAIGHWHFCAHSFDDDELVLASMLMFKHALSMPELAHWRIPADQLISFLVACRAAYNSFVPYHNFRHVVDVLQATFSFLVHIGALAPYPSTSLTEATTNKSPVAALLGSFEALTLLITAIGHDVGHPGVNNGFLVTLNAPLAQLYNDRSVLESFHCAAYSQILRRYWPAAFEDAKMRSLMISSILATDMGLHFDYMKKLGDLQEKLHENNSTDGWNGRQIEEQKGLACALLIKCADISNVARRHDTALKWMHILSEEFSRQASMEGELQIQSSLMAPPKQDIASLAKSQLGFMNLFAIPLFQGVADIMPAMRHTVEEIEMNKDLFQRKLEEEKAKEAQEIKNDPAKKRLLMKEGTFSPRTMSYAVGMEDGNKDSGQHGPRAVGSLDNLVIHDTSSRSLMNGDIREEDESPSSQPTVRAGNIRYGREGKEANGRVPAFDAVQQLANSDPFNSRRDGRPRGSDGTADSAGATTADGSSYLTSGAASKMPLSPSTKGTSIVSRESGGERPASAPGFKSTYDAASSSKDSDWSKNDGSMANGGVGRPEGKTLRKKGSRFRMKDFPFFRRNKGSPFSTTTGEPAN</sequence>
<gene>
    <name evidence="1" type="ORF">N3K66_001489</name>
</gene>
<protein>
    <submittedName>
        <fullName evidence="1">Uncharacterized protein</fullName>
    </submittedName>
</protein>
<dbReference type="EMBL" id="CM047940">
    <property type="protein sequence ID" value="KAI9904960.1"/>
    <property type="molecule type" value="Genomic_DNA"/>
</dbReference>
<name>A0ACC0VEV4_9HYPO</name>
<comment type="caution">
    <text evidence="1">The sequence shown here is derived from an EMBL/GenBank/DDBJ whole genome shotgun (WGS) entry which is preliminary data.</text>
</comment>
<dbReference type="Proteomes" id="UP001163324">
    <property type="component" value="Chromosome 1"/>
</dbReference>
<keyword evidence="2" id="KW-1185">Reference proteome</keyword>
<organism evidence="1 2">
    <name type="scientific">Trichothecium roseum</name>
    <dbReference type="NCBI Taxonomy" id="47278"/>
    <lineage>
        <taxon>Eukaryota</taxon>
        <taxon>Fungi</taxon>
        <taxon>Dikarya</taxon>
        <taxon>Ascomycota</taxon>
        <taxon>Pezizomycotina</taxon>
        <taxon>Sordariomycetes</taxon>
        <taxon>Hypocreomycetidae</taxon>
        <taxon>Hypocreales</taxon>
        <taxon>Hypocreales incertae sedis</taxon>
        <taxon>Trichothecium</taxon>
    </lineage>
</organism>
<accession>A0ACC0VEV4</accession>
<evidence type="ECO:0000313" key="1">
    <source>
        <dbReference type="EMBL" id="KAI9904960.1"/>
    </source>
</evidence>